<evidence type="ECO:0000259" key="1">
    <source>
        <dbReference type="Pfam" id="PF08750"/>
    </source>
</evidence>
<evidence type="ECO:0000313" key="2">
    <source>
        <dbReference type="EMBL" id="CAB5040838.1"/>
    </source>
</evidence>
<sequence length="187" mass="21386">MEACFISLRNSLGKRLSYWDESARRWFRIVQCLFMVTLPTIGSAQFLREIPAGEEWKELEVQLPKYPRPENLIATQVSSLTSFTFAVDGTSIVIGQDGVVRFVVVARSPDRAENVSYEGIRCSTRERKLYAVGRADGTWLVLKSPVWVNFQGARVNSYHDSFARQYFCIERTPVLDAAKANELLRKR</sequence>
<accession>A0A6J7SKF4</accession>
<dbReference type="EMBL" id="CAFBPZ010000090">
    <property type="protein sequence ID" value="CAB5040838.1"/>
    <property type="molecule type" value="Genomic_DNA"/>
</dbReference>
<dbReference type="Pfam" id="PF08750">
    <property type="entry name" value="CNP1"/>
    <property type="match status" value="1"/>
</dbReference>
<feature type="domain" description="CNP1-like uncharacterised" evidence="1">
    <location>
        <begin position="53"/>
        <end position="184"/>
    </location>
</feature>
<dbReference type="AlphaFoldDB" id="A0A6J7SKF4"/>
<protein>
    <submittedName>
        <fullName evidence="2">Unannotated protein</fullName>
    </submittedName>
</protein>
<dbReference type="InterPro" id="IPR014861">
    <property type="entry name" value="CNP1-like_dom"/>
</dbReference>
<organism evidence="2">
    <name type="scientific">freshwater metagenome</name>
    <dbReference type="NCBI Taxonomy" id="449393"/>
    <lineage>
        <taxon>unclassified sequences</taxon>
        <taxon>metagenomes</taxon>
        <taxon>ecological metagenomes</taxon>
    </lineage>
</organism>
<reference evidence="2" key="1">
    <citation type="submission" date="2020-05" db="EMBL/GenBank/DDBJ databases">
        <authorList>
            <person name="Chiriac C."/>
            <person name="Salcher M."/>
            <person name="Ghai R."/>
            <person name="Kavagutti S V."/>
        </authorList>
    </citation>
    <scope>NUCLEOTIDE SEQUENCE</scope>
</reference>
<proteinExistence type="predicted"/>
<gene>
    <name evidence="2" type="ORF">UFOPK4237_01213</name>
</gene>
<name>A0A6J7SKF4_9ZZZZ</name>